<dbReference type="Pfam" id="PF12937">
    <property type="entry name" value="F-box-like"/>
    <property type="match status" value="1"/>
</dbReference>
<gene>
    <name evidence="2" type="ORF">PBRASI_LOCUS273</name>
</gene>
<proteinExistence type="predicted"/>
<dbReference type="OrthoDB" id="550575at2759"/>
<dbReference type="Proteomes" id="UP000789739">
    <property type="component" value="Unassembled WGS sequence"/>
</dbReference>
<dbReference type="Gene3D" id="3.80.10.10">
    <property type="entry name" value="Ribonuclease Inhibitor"/>
    <property type="match status" value="1"/>
</dbReference>
<sequence>MQELPAEILFMIFSHFSDLYSDLISCAQVNRVWHAVVIKFYLWHTARFYSFSTFMHFRDVLARIKWNKRQRARNNWRRIVMQSVNGNSKVNIDATRANEMESEDDDSQWTFDGCNPTSFHSTFPYGACVKVLDLSNLQSKNKLTDYMLDSLFESLPNLIELDLYNCYTVTDKLIKRLPSRCSKLRVLNVCGCSNLSRKCIKYISRILYLERLNIGLCPLMWVEKLSIEFDYHWSELVMFELKNSPFAREKDVLNIVIHSPKLKEVVLTMDISGISLAREIKRAAPQVNVVLRR</sequence>
<dbReference type="EMBL" id="CAJVPI010000012">
    <property type="protein sequence ID" value="CAG8455190.1"/>
    <property type="molecule type" value="Genomic_DNA"/>
</dbReference>
<dbReference type="SUPFAM" id="SSF52047">
    <property type="entry name" value="RNI-like"/>
    <property type="match status" value="1"/>
</dbReference>
<reference evidence="2" key="1">
    <citation type="submission" date="2021-06" db="EMBL/GenBank/DDBJ databases">
        <authorList>
            <person name="Kallberg Y."/>
            <person name="Tangrot J."/>
            <person name="Rosling A."/>
        </authorList>
    </citation>
    <scope>NUCLEOTIDE SEQUENCE</scope>
    <source>
        <strain evidence="2">BR232B</strain>
    </source>
</reference>
<evidence type="ECO:0000259" key="1">
    <source>
        <dbReference type="Pfam" id="PF12937"/>
    </source>
</evidence>
<dbReference type="PANTHER" id="PTHR13382">
    <property type="entry name" value="MITOCHONDRIAL ATP SYNTHASE COUPLING FACTOR B"/>
    <property type="match status" value="1"/>
</dbReference>
<name>A0A9N8YXY9_9GLOM</name>
<comment type="caution">
    <text evidence="2">The sequence shown here is derived from an EMBL/GenBank/DDBJ whole genome shotgun (WGS) entry which is preliminary data.</text>
</comment>
<evidence type="ECO:0000313" key="2">
    <source>
        <dbReference type="EMBL" id="CAG8455190.1"/>
    </source>
</evidence>
<protein>
    <submittedName>
        <fullName evidence="2">8326_t:CDS:1</fullName>
    </submittedName>
</protein>
<accession>A0A9N8YXY9</accession>
<keyword evidence="3" id="KW-1185">Reference proteome</keyword>
<dbReference type="GO" id="GO:0005737">
    <property type="term" value="C:cytoplasm"/>
    <property type="evidence" value="ECO:0007669"/>
    <property type="project" value="TreeGrafter"/>
</dbReference>
<dbReference type="SUPFAM" id="SSF81383">
    <property type="entry name" value="F-box domain"/>
    <property type="match status" value="1"/>
</dbReference>
<dbReference type="InterPro" id="IPR032675">
    <property type="entry name" value="LRR_dom_sf"/>
</dbReference>
<evidence type="ECO:0000313" key="3">
    <source>
        <dbReference type="Proteomes" id="UP000789739"/>
    </source>
</evidence>
<dbReference type="PANTHER" id="PTHR13382:SF7">
    <property type="entry name" value="LEUCINE-RICH REPEAT-CONTAINING PROTEIN"/>
    <property type="match status" value="1"/>
</dbReference>
<dbReference type="InterPro" id="IPR050648">
    <property type="entry name" value="F-box_LRR-repeat"/>
</dbReference>
<dbReference type="Gene3D" id="1.20.1280.50">
    <property type="match status" value="1"/>
</dbReference>
<organism evidence="2 3">
    <name type="scientific">Paraglomus brasilianum</name>
    <dbReference type="NCBI Taxonomy" id="144538"/>
    <lineage>
        <taxon>Eukaryota</taxon>
        <taxon>Fungi</taxon>
        <taxon>Fungi incertae sedis</taxon>
        <taxon>Mucoromycota</taxon>
        <taxon>Glomeromycotina</taxon>
        <taxon>Glomeromycetes</taxon>
        <taxon>Paraglomerales</taxon>
        <taxon>Paraglomeraceae</taxon>
        <taxon>Paraglomus</taxon>
    </lineage>
</organism>
<feature type="domain" description="F-box" evidence="1">
    <location>
        <begin position="2"/>
        <end position="46"/>
    </location>
</feature>
<dbReference type="InterPro" id="IPR036047">
    <property type="entry name" value="F-box-like_dom_sf"/>
</dbReference>
<dbReference type="AlphaFoldDB" id="A0A9N8YXY9"/>
<dbReference type="InterPro" id="IPR001810">
    <property type="entry name" value="F-box_dom"/>
</dbReference>